<feature type="binding site" evidence="3">
    <location>
        <position position="204"/>
    </location>
    <ligand>
        <name>a divalent metal cation</name>
        <dbReference type="ChEBI" id="CHEBI:60240"/>
        <label>1</label>
    </ligand>
</feature>
<dbReference type="InterPro" id="IPR001130">
    <property type="entry name" value="TatD-like"/>
</dbReference>
<dbReference type="Gene3D" id="3.20.20.140">
    <property type="entry name" value="Metal-dependent hydrolases"/>
    <property type="match status" value="1"/>
</dbReference>
<keyword evidence="2 4" id="KW-0378">Hydrolase</keyword>
<evidence type="ECO:0000256" key="3">
    <source>
        <dbReference type="PIRSR" id="PIRSR005902-1"/>
    </source>
</evidence>
<evidence type="ECO:0000313" key="5">
    <source>
        <dbReference type="Proteomes" id="UP000034617"/>
    </source>
</evidence>
<gene>
    <name evidence="4" type="ORF">UW22_C0009G0036</name>
</gene>
<dbReference type="AlphaFoldDB" id="A0A0G1GVH6"/>
<dbReference type="PATRIC" id="fig|1618447.3.peg.388"/>
<keyword evidence="1 3" id="KW-0479">Metal-binding</keyword>
<protein>
    <submittedName>
        <fullName evidence="4">TatD family hydrolase</fullName>
    </submittedName>
</protein>
<dbReference type="PIRSF" id="PIRSF005902">
    <property type="entry name" value="DNase_TatD"/>
    <property type="match status" value="1"/>
</dbReference>
<dbReference type="Proteomes" id="UP000034617">
    <property type="component" value="Unassembled WGS sequence"/>
</dbReference>
<dbReference type="GO" id="GO:0046872">
    <property type="term" value="F:metal ion binding"/>
    <property type="evidence" value="ECO:0007669"/>
    <property type="project" value="UniProtKB-KW"/>
</dbReference>
<dbReference type="EMBL" id="LCHM01000009">
    <property type="protein sequence ID" value="KKT38630.1"/>
    <property type="molecule type" value="Genomic_DNA"/>
</dbReference>
<name>A0A0G1GVH6_9BACT</name>
<sequence length="255" mass="28716">MFIDTHCHLTFPEFDEDRATIICNAKKAGVKQFVIPGASIESSRKAVSFVQSFKAGPCFASVGCHPYETKNFPDVRQLEKMIDGNVIAIGECGLDYHAYKGFPAIGKKEEQKQLFEEQLRLAQKHHLPVIIHCREAYHEIFDVLDRLPSLPQGVFHCFSGGPDDVRHVLRRGFFFGIDGNVTYSKQLALTVPLIPLSKLLLETDAPYLPPVPHRGKRCEPKYIPLIAKKIAELKNCNVKNVEEQTTKNAQKLFGI</sequence>
<dbReference type="InterPro" id="IPR018228">
    <property type="entry name" value="DNase_TatD-rel_CS"/>
</dbReference>
<dbReference type="CDD" id="cd01310">
    <property type="entry name" value="TatD_DNAse"/>
    <property type="match status" value="1"/>
</dbReference>
<evidence type="ECO:0000313" key="4">
    <source>
        <dbReference type="EMBL" id="KKT38630.1"/>
    </source>
</evidence>
<reference evidence="4 5" key="1">
    <citation type="journal article" date="2015" name="Nature">
        <title>rRNA introns, odd ribosomes, and small enigmatic genomes across a large radiation of phyla.</title>
        <authorList>
            <person name="Brown C.T."/>
            <person name="Hug L.A."/>
            <person name="Thomas B.C."/>
            <person name="Sharon I."/>
            <person name="Castelle C.J."/>
            <person name="Singh A."/>
            <person name="Wilkins M.J."/>
            <person name="Williams K.H."/>
            <person name="Banfield J.F."/>
        </authorList>
    </citation>
    <scope>NUCLEOTIDE SEQUENCE [LARGE SCALE GENOMIC DNA]</scope>
</reference>
<dbReference type="InterPro" id="IPR015991">
    <property type="entry name" value="TatD/YcfH-like"/>
</dbReference>
<organism evidence="4 5">
    <name type="scientific">Candidatus Gottesmanbacteria bacterium GW2011_GWB1_44_11c</name>
    <dbReference type="NCBI Taxonomy" id="1618447"/>
    <lineage>
        <taxon>Bacteria</taxon>
        <taxon>Candidatus Gottesmaniibacteriota</taxon>
    </lineage>
</organism>
<feature type="binding site" evidence="3">
    <location>
        <position position="8"/>
    </location>
    <ligand>
        <name>a divalent metal cation</name>
        <dbReference type="ChEBI" id="CHEBI:60240"/>
        <label>1</label>
    </ligand>
</feature>
<dbReference type="GO" id="GO:0016788">
    <property type="term" value="F:hydrolase activity, acting on ester bonds"/>
    <property type="evidence" value="ECO:0007669"/>
    <property type="project" value="InterPro"/>
</dbReference>
<evidence type="ECO:0000256" key="1">
    <source>
        <dbReference type="ARBA" id="ARBA00022723"/>
    </source>
</evidence>
<feature type="binding site" evidence="3">
    <location>
        <position position="6"/>
    </location>
    <ligand>
        <name>a divalent metal cation</name>
        <dbReference type="ChEBI" id="CHEBI:60240"/>
        <label>1</label>
    </ligand>
</feature>
<dbReference type="SUPFAM" id="SSF51556">
    <property type="entry name" value="Metallo-dependent hydrolases"/>
    <property type="match status" value="1"/>
</dbReference>
<dbReference type="GO" id="GO:0004536">
    <property type="term" value="F:DNA nuclease activity"/>
    <property type="evidence" value="ECO:0007669"/>
    <property type="project" value="InterPro"/>
</dbReference>
<dbReference type="PANTHER" id="PTHR46124:SF2">
    <property type="entry name" value="D-AMINOACYL-TRNA DEACYLASE"/>
    <property type="match status" value="1"/>
</dbReference>
<dbReference type="FunFam" id="3.20.20.140:FF:000005">
    <property type="entry name" value="TatD family hydrolase"/>
    <property type="match status" value="1"/>
</dbReference>
<dbReference type="GO" id="GO:0005829">
    <property type="term" value="C:cytosol"/>
    <property type="evidence" value="ECO:0007669"/>
    <property type="project" value="TreeGrafter"/>
</dbReference>
<proteinExistence type="predicted"/>
<accession>A0A0G1GVH6</accession>
<feature type="binding site" evidence="3">
    <location>
        <position position="91"/>
    </location>
    <ligand>
        <name>a divalent metal cation</name>
        <dbReference type="ChEBI" id="CHEBI:60240"/>
        <label>1</label>
    </ligand>
</feature>
<dbReference type="NCBIfam" id="TIGR00010">
    <property type="entry name" value="YchF/TatD family DNA exonuclease"/>
    <property type="match status" value="1"/>
</dbReference>
<evidence type="ECO:0000256" key="2">
    <source>
        <dbReference type="ARBA" id="ARBA00022801"/>
    </source>
</evidence>
<dbReference type="InterPro" id="IPR032466">
    <property type="entry name" value="Metal_Hydrolase"/>
</dbReference>
<feature type="binding site" evidence="3">
    <location>
        <position position="132"/>
    </location>
    <ligand>
        <name>a divalent metal cation</name>
        <dbReference type="ChEBI" id="CHEBI:60240"/>
        <label>2</label>
    </ligand>
</feature>
<dbReference type="Pfam" id="PF01026">
    <property type="entry name" value="TatD_DNase"/>
    <property type="match status" value="1"/>
</dbReference>
<dbReference type="PROSITE" id="PS01091">
    <property type="entry name" value="TATD_3"/>
    <property type="match status" value="1"/>
</dbReference>
<feature type="binding site" evidence="3">
    <location>
        <position position="156"/>
    </location>
    <ligand>
        <name>a divalent metal cation</name>
        <dbReference type="ChEBI" id="CHEBI:60240"/>
        <label>2</label>
    </ligand>
</feature>
<comment type="caution">
    <text evidence="4">The sequence shown here is derived from an EMBL/GenBank/DDBJ whole genome shotgun (WGS) entry which is preliminary data.</text>
</comment>
<dbReference type="PANTHER" id="PTHR46124">
    <property type="entry name" value="D-AMINOACYL-TRNA DEACYLASE"/>
    <property type="match status" value="1"/>
</dbReference>